<keyword evidence="4" id="KW-1133">Transmembrane helix</keyword>
<evidence type="ECO:0000256" key="3">
    <source>
        <dbReference type="PROSITE-ProRule" id="PRU00284"/>
    </source>
</evidence>
<gene>
    <name evidence="7" type="primary">mclA</name>
    <name evidence="7" type="ORF">GCM10011415_02540</name>
</gene>
<reference evidence="7" key="2">
    <citation type="submission" date="2020-09" db="EMBL/GenBank/DDBJ databases">
        <authorList>
            <person name="Sun Q."/>
            <person name="Zhou Y."/>
        </authorList>
    </citation>
    <scope>NUCLEOTIDE SEQUENCE</scope>
    <source>
        <strain evidence="7">CGMCC 1.15762</strain>
    </source>
</reference>
<proteinExistence type="inferred from homology"/>
<keyword evidence="1" id="KW-0145">Chemotaxis</keyword>
<feature type="domain" description="HAMP" evidence="6">
    <location>
        <begin position="283"/>
        <end position="337"/>
    </location>
</feature>
<dbReference type="RefSeq" id="WP_229672866.1">
    <property type="nucleotide sequence ID" value="NZ_BMJV01000001.1"/>
</dbReference>
<evidence type="ECO:0000313" key="7">
    <source>
        <dbReference type="EMBL" id="GGG60086.1"/>
    </source>
</evidence>
<evidence type="ECO:0000256" key="2">
    <source>
        <dbReference type="ARBA" id="ARBA00029447"/>
    </source>
</evidence>
<dbReference type="PANTHER" id="PTHR43531:SF11">
    <property type="entry name" value="METHYL-ACCEPTING CHEMOTAXIS PROTEIN 3"/>
    <property type="match status" value="1"/>
</dbReference>
<dbReference type="Proteomes" id="UP000617145">
    <property type="component" value="Unassembled WGS sequence"/>
</dbReference>
<keyword evidence="4" id="KW-0472">Membrane</keyword>
<dbReference type="Pfam" id="PF17201">
    <property type="entry name" value="Cache_3-Cache_2"/>
    <property type="match status" value="1"/>
</dbReference>
<dbReference type="InterPro" id="IPR029151">
    <property type="entry name" value="Sensor-like_sf"/>
</dbReference>
<comment type="similarity">
    <text evidence="2">Belongs to the methyl-accepting chemotaxis (MCP) protein family.</text>
</comment>
<evidence type="ECO:0000259" key="6">
    <source>
        <dbReference type="PROSITE" id="PS50885"/>
    </source>
</evidence>
<dbReference type="GO" id="GO:0007165">
    <property type="term" value="P:signal transduction"/>
    <property type="evidence" value="ECO:0007669"/>
    <property type="project" value="UniProtKB-KW"/>
</dbReference>
<sequence length="645" mass="68980">MKLLRTSIKARLMASLTFLLLVTCLSLLFVFDRAERQAASESAQAQQDVSLRILIDQFQSQFPGVEVDYDDAGRIEEVRWNAIADLAGHALIDRVGQISGETATVFGWVPEEGDFIRLSTNIIKPDGNRAVGTWLGTSNPVHASMMNEETFRGEAVILGNPYYTVYEPILSGSGDVIGIFYVGVDRSVVDAQLWSTRLTGLIAAGVAMFLGAAILWWLLSRNVSPLHQISERIREMSEGELMEDVPCRHRADELGTVARAVDSFRSQLIQSRQKDAELEQRRASQEVAVRVLREGLEQLAARDLSARIGEDVSLPPEYAELRADFNAGVESLQQAMDAVGAVAFGVRGAASEIGSTSDDLARRVEEQAATLEKSAGSLDALASTGTEIANNAEKADKVATNSRRLSAESEQVLGRAIEAIARIEDASSKINNIIIAIDDIAFQTNLLALNAGVEAARAGDAGRGFAVVASEVRSLAQTAAEAAQEIKTLIRASNDEVREGSNLVQQTGASLGQMLEQVDLLGSLISHIAVSVRSQTDGLSEINSGMQQLEAMTQHNAAVVEELNAAGQSLNSEAQRLSETLDVFDSAGGATGPSAEVATSKNLLEQAPVASSWSDEMKAWDAKSAKVSPGPKVAVAANGDGWADF</sequence>
<dbReference type="PANTHER" id="PTHR43531">
    <property type="entry name" value="PROTEIN ICFG"/>
    <property type="match status" value="1"/>
</dbReference>
<comment type="caution">
    <text evidence="7">The sequence shown here is derived from an EMBL/GenBank/DDBJ whole genome shotgun (WGS) entry which is preliminary data.</text>
</comment>
<evidence type="ECO:0000256" key="4">
    <source>
        <dbReference type="SAM" id="Phobius"/>
    </source>
</evidence>
<dbReference type="SMART" id="SM00283">
    <property type="entry name" value="MA"/>
    <property type="match status" value="1"/>
</dbReference>
<reference evidence="7" key="1">
    <citation type="journal article" date="2014" name="Int. J. Syst. Evol. Microbiol.">
        <title>Complete genome sequence of Corynebacterium casei LMG S-19264T (=DSM 44701T), isolated from a smear-ripened cheese.</title>
        <authorList>
            <consortium name="US DOE Joint Genome Institute (JGI-PGF)"/>
            <person name="Walter F."/>
            <person name="Albersmeier A."/>
            <person name="Kalinowski J."/>
            <person name="Ruckert C."/>
        </authorList>
    </citation>
    <scope>NUCLEOTIDE SEQUENCE</scope>
    <source>
        <strain evidence="7">CGMCC 1.15762</strain>
    </source>
</reference>
<feature type="domain" description="Methyl-accepting transducer" evidence="5">
    <location>
        <begin position="342"/>
        <end position="571"/>
    </location>
</feature>
<dbReference type="GO" id="GO:0016020">
    <property type="term" value="C:membrane"/>
    <property type="evidence" value="ECO:0007669"/>
    <property type="project" value="InterPro"/>
</dbReference>
<dbReference type="PROSITE" id="PS50885">
    <property type="entry name" value="HAMP"/>
    <property type="match status" value="2"/>
</dbReference>
<dbReference type="Gene3D" id="6.10.340.10">
    <property type="match status" value="1"/>
</dbReference>
<keyword evidence="3" id="KW-0807">Transducer</keyword>
<keyword evidence="4" id="KW-0812">Transmembrane</keyword>
<name>A0A8J2ZGN6_9RHOB</name>
<feature type="transmembrane region" description="Helical" evidence="4">
    <location>
        <begin position="198"/>
        <end position="219"/>
    </location>
</feature>
<dbReference type="InterPro" id="IPR004089">
    <property type="entry name" value="MCPsignal_dom"/>
</dbReference>
<protein>
    <submittedName>
        <fullName evidence="7">Methyl-accepting chemotaxis protein</fullName>
    </submittedName>
</protein>
<dbReference type="SUPFAM" id="SSF58104">
    <property type="entry name" value="Methyl-accepting chemotaxis protein (MCP) signaling domain"/>
    <property type="match status" value="1"/>
</dbReference>
<dbReference type="InterPro" id="IPR051310">
    <property type="entry name" value="MCP_chemotaxis"/>
</dbReference>
<dbReference type="SMART" id="SM00304">
    <property type="entry name" value="HAMP"/>
    <property type="match status" value="2"/>
</dbReference>
<keyword evidence="8" id="KW-1185">Reference proteome</keyword>
<dbReference type="AlphaFoldDB" id="A0A8J2ZGN6"/>
<evidence type="ECO:0000259" key="5">
    <source>
        <dbReference type="PROSITE" id="PS50111"/>
    </source>
</evidence>
<evidence type="ECO:0000313" key="8">
    <source>
        <dbReference type="Proteomes" id="UP000617145"/>
    </source>
</evidence>
<dbReference type="Pfam" id="PF00015">
    <property type="entry name" value="MCPsignal"/>
    <property type="match status" value="1"/>
</dbReference>
<feature type="domain" description="HAMP" evidence="6">
    <location>
        <begin position="220"/>
        <end position="273"/>
    </location>
</feature>
<dbReference type="EMBL" id="BMJV01000001">
    <property type="protein sequence ID" value="GGG60086.1"/>
    <property type="molecule type" value="Genomic_DNA"/>
</dbReference>
<dbReference type="PROSITE" id="PS50111">
    <property type="entry name" value="CHEMOTAXIS_TRANSDUC_2"/>
    <property type="match status" value="1"/>
</dbReference>
<dbReference type="Pfam" id="PF00672">
    <property type="entry name" value="HAMP"/>
    <property type="match status" value="1"/>
</dbReference>
<dbReference type="Gene3D" id="1.10.287.950">
    <property type="entry name" value="Methyl-accepting chemotaxis protein"/>
    <property type="match status" value="1"/>
</dbReference>
<dbReference type="InterPro" id="IPR003660">
    <property type="entry name" value="HAMP_dom"/>
</dbReference>
<dbReference type="InterPro" id="IPR033462">
    <property type="entry name" value="Cache_3-Cache_2"/>
</dbReference>
<dbReference type="CDD" id="cd06225">
    <property type="entry name" value="HAMP"/>
    <property type="match status" value="1"/>
</dbReference>
<organism evidence="7 8">
    <name type="scientific">Salipiger pallidus</name>
    <dbReference type="NCBI Taxonomy" id="1775170"/>
    <lineage>
        <taxon>Bacteria</taxon>
        <taxon>Pseudomonadati</taxon>
        <taxon>Pseudomonadota</taxon>
        <taxon>Alphaproteobacteria</taxon>
        <taxon>Rhodobacterales</taxon>
        <taxon>Roseobacteraceae</taxon>
        <taxon>Salipiger</taxon>
    </lineage>
</organism>
<dbReference type="SUPFAM" id="SSF158472">
    <property type="entry name" value="HAMP domain-like"/>
    <property type="match status" value="1"/>
</dbReference>
<dbReference type="SUPFAM" id="SSF103190">
    <property type="entry name" value="Sensory domain-like"/>
    <property type="match status" value="1"/>
</dbReference>
<dbReference type="GO" id="GO:0006935">
    <property type="term" value="P:chemotaxis"/>
    <property type="evidence" value="ECO:0007669"/>
    <property type="project" value="UniProtKB-KW"/>
</dbReference>
<accession>A0A8J2ZGN6</accession>
<evidence type="ECO:0000256" key="1">
    <source>
        <dbReference type="ARBA" id="ARBA00022500"/>
    </source>
</evidence>